<keyword evidence="6" id="KW-0808">Transferase</keyword>
<organism evidence="14 15">
    <name type="scientific">Ignelater luminosus</name>
    <name type="common">Cucubano</name>
    <name type="synonym">Pyrophorus luminosus</name>
    <dbReference type="NCBI Taxonomy" id="2038154"/>
    <lineage>
        <taxon>Eukaryota</taxon>
        <taxon>Metazoa</taxon>
        <taxon>Ecdysozoa</taxon>
        <taxon>Arthropoda</taxon>
        <taxon>Hexapoda</taxon>
        <taxon>Insecta</taxon>
        <taxon>Pterygota</taxon>
        <taxon>Neoptera</taxon>
        <taxon>Endopterygota</taxon>
        <taxon>Coleoptera</taxon>
        <taxon>Polyphaga</taxon>
        <taxon>Elateriformia</taxon>
        <taxon>Elateroidea</taxon>
        <taxon>Elateridae</taxon>
        <taxon>Agrypninae</taxon>
        <taxon>Pyrophorini</taxon>
        <taxon>Ignelater</taxon>
    </lineage>
</organism>
<gene>
    <name evidence="14" type="ORF">ILUMI_07370</name>
</gene>
<reference evidence="14" key="1">
    <citation type="submission" date="2019-08" db="EMBL/GenBank/DDBJ databases">
        <title>The genome of the North American firefly Photinus pyralis.</title>
        <authorList>
            <consortium name="Photinus pyralis genome working group"/>
            <person name="Fallon T.R."/>
            <person name="Sander Lower S.E."/>
            <person name="Weng J.-K."/>
        </authorList>
    </citation>
    <scope>NUCLEOTIDE SEQUENCE</scope>
    <source>
        <strain evidence="14">TRF0915ILg1</strain>
        <tissue evidence="14">Whole body</tissue>
    </source>
</reference>
<proteinExistence type="inferred from homology"/>
<dbReference type="Gene3D" id="1.20.120.1630">
    <property type="match status" value="1"/>
</dbReference>
<dbReference type="EC" id="2.1.1.100" evidence="4 13"/>
<protein>
    <recommendedName>
        <fullName evidence="12 13">Protein-S-isoprenylcysteine O-methyltransferase</fullName>
        <ecNumber evidence="4 13">2.1.1.100</ecNumber>
    </recommendedName>
</protein>
<evidence type="ECO:0000256" key="3">
    <source>
        <dbReference type="ARBA" id="ARBA00009140"/>
    </source>
</evidence>
<dbReference type="InterPro" id="IPR007269">
    <property type="entry name" value="ICMT_MeTrfase"/>
</dbReference>
<evidence type="ECO:0000256" key="2">
    <source>
        <dbReference type="ARBA" id="ARBA00004141"/>
    </source>
</evidence>
<feature type="transmembrane region" description="Helical" evidence="13">
    <location>
        <begin position="217"/>
        <end position="245"/>
    </location>
</feature>
<feature type="transmembrane region" description="Helical" evidence="13">
    <location>
        <begin position="40"/>
        <end position="59"/>
    </location>
</feature>
<comment type="subcellular location">
    <subcellularLocation>
        <location evidence="13">Endoplasmic reticulum membrane</location>
        <topology evidence="13">Multi-pass membrane protein</topology>
    </subcellularLocation>
    <subcellularLocation>
        <location evidence="2">Membrane</location>
        <topology evidence="2">Multi-pass membrane protein</topology>
    </subcellularLocation>
</comment>
<evidence type="ECO:0000256" key="9">
    <source>
        <dbReference type="ARBA" id="ARBA00022989"/>
    </source>
</evidence>
<evidence type="ECO:0000256" key="7">
    <source>
        <dbReference type="ARBA" id="ARBA00022691"/>
    </source>
</evidence>
<evidence type="ECO:0000313" key="14">
    <source>
        <dbReference type="EMBL" id="KAF2898806.1"/>
    </source>
</evidence>
<feature type="transmembrane region" description="Helical" evidence="13">
    <location>
        <begin position="157"/>
        <end position="174"/>
    </location>
</feature>
<dbReference type="GO" id="GO:0032259">
    <property type="term" value="P:methylation"/>
    <property type="evidence" value="ECO:0007669"/>
    <property type="project" value="UniProtKB-KW"/>
</dbReference>
<dbReference type="PROSITE" id="PS51564">
    <property type="entry name" value="SAM_ICMT"/>
    <property type="match status" value="1"/>
</dbReference>
<comment type="catalytic activity">
    <reaction evidence="1 13">
        <text>[protein]-C-terminal S-[(2E,6E)-farnesyl]-L-cysteine + S-adenosyl-L-methionine = [protein]-C-terminal S-[(2E,6E)-farnesyl]-L-cysteine methyl ester + S-adenosyl-L-homocysteine</text>
        <dbReference type="Rhea" id="RHEA:21672"/>
        <dbReference type="Rhea" id="RHEA-COMP:12125"/>
        <dbReference type="Rhea" id="RHEA-COMP:12126"/>
        <dbReference type="ChEBI" id="CHEBI:57856"/>
        <dbReference type="ChEBI" id="CHEBI:59789"/>
        <dbReference type="ChEBI" id="CHEBI:90510"/>
        <dbReference type="ChEBI" id="CHEBI:90511"/>
        <dbReference type="EC" id="2.1.1.100"/>
    </reaction>
</comment>
<feature type="transmembrane region" description="Helical" evidence="13">
    <location>
        <begin position="95"/>
        <end position="115"/>
    </location>
</feature>
<dbReference type="PANTHER" id="PTHR12714:SF9">
    <property type="entry name" value="PROTEIN-S-ISOPRENYLCYSTEINE O-METHYLTRANSFERASE"/>
    <property type="match status" value="1"/>
</dbReference>
<evidence type="ECO:0000313" key="15">
    <source>
        <dbReference type="Proteomes" id="UP000801492"/>
    </source>
</evidence>
<evidence type="ECO:0000256" key="13">
    <source>
        <dbReference type="RuleBase" id="RU362022"/>
    </source>
</evidence>
<comment type="caution">
    <text evidence="14">The sequence shown here is derived from an EMBL/GenBank/DDBJ whole genome shotgun (WGS) entry which is preliminary data.</text>
</comment>
<keyword evidence="13" id="KW-0256">Endoplasmic reticulum</keyword>
<keyword evidence="8 13" id="KW-0812">Transmembrane</keyword>
<dbReference type="EMBL" id="VTPC01003246">
    <property type="protein sequence ID" value="KAF2898806.1"/>
    <property type="molecule type" value="Genomic_DNA"/>
</dbReference>
<comment type="similarity">
    <text evidence="3 13">Belongs to the class VI-like SAM-binding methyltransferase superfamily. Isoprenylcysteine carboxyl methyltransferase family.</text>
</comment>
<dbReference type="Proteomes" id="UP000801492">
    <property type="component" value="Unassembled WGS sequence"/>
</dbReference>
<keyword evidence="9 13" id="KW-1133">Transmembrane helix</keyword>
<evidence type="ECO:0000256" key="8">
    <source>
        <dbReference type="ARBA" id="ARBA00022692"/>
    </source>
</evidence>
<accession>A0A8K0D8F8</accession>
<dbReference type="AlphaFoldDB" id="A0A8K0D8F8"/>
<dbReference type="GO" id="GO:0005789">
    <property type="term" value="C:endoplasmic reticulum membrane"/>
    <property type="evidence" value="ECO:0007669"/>
    <property type="project" value="UniProtKB-SubCell"/>
</dbReference>
<keyword evidence="10 13" id="KW-0472">Membrane</keyword>
<dbReference type="GO" id="GO:0004671">
    <property type="term" value="F:protein C-terminal S-isoprenylcysteine carboxyl O-methyltransferase activity"/>
    <property type="evidence" value="ECO:0007669"/>
    <property type="project" value="UniProtKB-EC"/>
</dbReference>
<evidence type="ECO:0000256" key="4">
    <source>
        <dbReference type="ARBA" id="ARBA00012151"/>
    </source>
</evidence>
<evidence type="ECO:0000256" key="6">
    <source>
        <dbReference type="ARBA" id="ARBA00022679"/>
    </source>
</evidence>
<evidence type="ECO:0000256" key="12">
    <source>
        <dbReference type="ARBA" id="ARBA00023656"/>
    </source>
</evidence>
<dbReference type="OrthoDB" id="422086at2759"/>
<dbReference type="PANTHER" id="PTHR12714">
    <property type="entry name" value="PROTEIN-S ISOPRENYLCYSTEINE O-METHYLTRANSFERASE"/>
    <property type="match status" value="1"/>
</dbReference>
<dbReference type="Pfam" id="PF04140">
    <property type="entry name" value="ICMT"/>
    <property type="match status" value="1"/>
</dbReference>
<comment type="function">
    <text evidence="11">Catalyzes the post-translational methylation of isoprenylated C-terminal cysteine residues.</text>
</comment>
<keyword evidence="5 13" id="KW-0489">Methyltransferase</keyword>
<keyword evidence="7 13" id="KW-0949">S-adenosyl-L-methionine</keyword>
<feature type="transmembrane region" description="Helical" evidence="13">
    <location>
        <begin position="12"/>
        <end position="34"/>
    </location>
</feature>
<evidence type="ECO:0000256" key="10">
    <source>
        <dbReference type="ARBA" id="ARBA00023136"/>
    </source>
</evidence>
<dbReference type="InterPro" id="IPR025770">
    <property type="entry name" value="PPMT_MeTrfase"/>
</dbReference>
<keyword evidence="15" id="KW-1185">Reference proteome</keyword>
<sequence>MLCFDGKVSLYCFLGSALPFCCLLFFNLTSNFLFQFWGSVYWVPIIYYIFINVIIRTVYKGYAYQIAVRATFLGFIFALGIYIKTIAPDHIKMFGIYMCVMSTFHYSEFLCIAFIQPKLVSIDSFVINHSLQYTVAAVTSWLEFFVETYFFPGLKTVFWLSYIGLIVCIVGEILRKAAMLTAQSNFNHLVQCEKADDHVLVTHGVYSWFRHPSYVGWFYWSIGTQVILVNPFCIIAYAVASWFFFKERITIEEIMLLNFFGQQYCDYQQNVGTGLPFIDGYKM</sequence>
<name>A0A8K0D8F8_IGNLU</name>
<evidence type="ECO:0000256" key="5">
    <source>
        <dbReference type="ARBA" id="ARBA00022603"/>
    </source>
</evidence>
<evidence type="ECO:0000256" key="11">
    <source>
        <dbReference type="ARBA" id="ARBA00023572"/>
    </source>
</evidence>
<evidence type="ECO:0000256" key="1">
    <source>
        <dbReference type="ARBA" id="ARBA00001450"/>
    </source>
</evidence>
<feature type="transmembrane region" description="Helical" evidence="13">
    <location>
        <begin position="66"/>
        <end position="83"/>
    </location>
</feature>